<dbReference type="Proteomes" id="UP000027037">
    <property type="component" value="Unassembled WGS sequence"/>
</dbReference>
<keyword evidence="2" id="KW-0813">Transport</keyword>
<accession>A0A062UC14</accession>
<dbReference type="eggNOG" id="COG2270">
    <property type="taxonomic scope" value="Bacteria"/>
</dbReference>
<feature type="transmembrane region" description="Helical" evidence="6">
    <location>
        <begin position="88"/>
        <end position="106"/>
    </location>
</feature>
<evidence type="ECO:0000313" key="7">
    <source>
        <dbReference type="EMBL" id="KCZ53650.1"/>
    </source>
</evidence>
<dbReference type="PATRIC" id="fig|1280946.3.peg.2490"/>
<sequence>MTQSLNSDTRVLPMTGLWWASFDWARSPFYYVVVLYVFSAYFSETVIGDSARGQAIFSSTVTIAGLAMALIAPFLGGFMDRGGAKKPVLLGLIMLLAVTSAGLGFVVPGASYSIPLGMVLLGLAGCAYSITELFHNALLPAAGNVRQISVISGLGFSLGSLGAVVLLLAIIALMRSPPFGLAETDIARLSGLFSAVWMLVFIVPFYLGMPDFHHPGANWRTARFFPTTWEPIKATKALFKEYPNIMRFLVARMVFMDGLNALFAISAVYVAGTLDWRQSETAMMGIIATCSVVVGGLSAGAIDRLFGARNAILFELFSITALFFFQIGIQKDSILFGLIPLSTEAANRDAFTHSADLIYIVTIVPISALIIAAYSSCRSLLVQLSPPDKIGHFFGIYAMTSTVTVWLGPGLVAAATFLTHNQRIGFGSLAILFVAGSILMIGVKSAAASHGADTSSTT</sequence>
<feature type="transmembrane region" description="Helical" evidence="6">
    <location>
        <begin position="282"/>
        <end position="302"/>
    </location>
</feature>
<feature type="transmembrane region" description="Helical" evidence="6">
    <location>
        <begin position="357"/>
        <end position="381"/>
    </location>
</feature>
<protein>
    <recommendedName>
        <fullName evidence="9">Major facilitator superfamily (MFS) profile domain-containing protein</fullName>
    </recommendedName>
</protein>
<dbReference type="SUPFAM" id="SSF103473">
    <property type="entry name" value="MFS general substrate transporter"/>
    <property type="match status" value="1"/>
</dbReference>
<gene>
    <name evidence="7" type="ORF">HY29_16660</name>
</gene>
<feature type="transmembrane region" description="Helical" evidence="6">
    <location>
        <begin position="311"/>
        <end position="329"/>
    </location>
</feature>
<comment type="subcellular location">
    <subcellularLocation>
        <location evidence="1">Endomembrane system</location>
        <topology evidence="1">Multi-pass membrane protein</topology>
    </subcellularLocation>
</comment>
<dbReference type="AlphaFoldDB" id="A0A062UC14"/>
<reference evidence="7 8" key="1">
    <citation type="journal article" date="2014" name="Antonie Van Leeuwenhoek">
        <title>Hyphomonas beringensis sp. nov. and Hyphomonas chukchiensis sp. nov., isolated from surface seawater of the Bering Sea and Chukchi Sea.</title>
        <authorList>
            <person name="Li C."/>
            <person name="Lai Q."/>
            <person name="Li G."/>
            <person name="Dong C."/>
            <person name="Wang J."/>
            <person name="Liao Y."/>
            <person name="Shao Z."/>
        </authorList>
    </citation>
    <scope>NUCLEOTIDE SEQUENCE [LARGE SCALE GENOMIC DNA]</scope>
    <source>
        <strain evidence="7 8">25B14_1</strain>
    </source>
</reference>
<dbReference type="InterPro" id="IPR024671">
    <property type="entry name" value="Atg22-like"/>
</dbReference>
<keyword evidence="8" id="KW-1185">Reference proteome</keyword>
<dbReference type="Gene3D" id="1.20.1250.20">
    <property type="entry name" value="MFS general substrate transporter like domains"/>
    <property type="match status" value="1"/>
</dbReference>
<evidence type="ECO:0000313" key="8">
    <source>
        <dbReference type="Proteomes" id="UP000027037"/>
    </source>
</evidence>
<keyword evidence="5 6" id="KW-0472">Membrane</keyword>
<keyword evidence="3 6" id="KW-0812">Transmembrane</keyword>
<feature type="transmembrane region" description="Helical" evidence="6">
    <location>
        <begin position="112"/>
        <end position="130"/>
    </location>
</feature>
<evidence type="ECO:0008006" key="9">
    <source>
        <dbReference type="Google" id="ProtNLM"/>
    </source>
</evidence>
<evidence type="ECO:0000256" key="2">
    <source>
        <dbReference type="ARBA" id="ARBA00022448"/>
    </source>
</evidence>
<dbReference type="EMBL" id="AWFF01000049">
    <property type="protein sequence ID" value="KCZ53650.1"/>
    <property type="molecule type" value="Genomic_DNA"/>
</dbReference>
<dbReference type="InterPro" id="IPR036259">
    <property type="entry name" value="MFS_trans_sf"/>
</dbReference>
<feature type="transmembrane region" description="Helical" evidence="6">
    <location>
        <begin position="249"/>
        <end position="270"/>
    </location>
</feature>
<dbReference type="RefSeq" id="WP_034797416.1">
    <property type="nucleotide sequence ID" value="NZ_AWFF01000049.1"/>
</dbReference>
<evidence type="ECO:0000256" key="5">
    <source>
        <dbReference type="ARBA" id="ARBA00023136"/>
    </source>
</evidence>
<dbReference type="InterPro" id="IPR050495">
    <property type="entry name" value="ATG22/LtaA_families"/>
</dbReference>
<name>A0A062UC14_9PROT</name>
<feature type="transmembrane region" description="Helical" evidence="6">
    <location>
        <begin position="393"/>
        <end position="418"/>
    </location>
</feature>
<dbReference type="Pfam" id="PF11700">
    <property type="entry name" value="ATG22"/>
    <property type="match status" value="1"/>
</dbReference>
<evidence type="ECO:0000256" key="6">
    <source>
        <dbReference type="SAM" id="Phobius"/>
    </source>
</evidence>
<dbReference type="GO" id="GO:0012505">
    <property type="term" value="C:endomembrane system"/>
    <property type="evidence" value="ECO:0007669"/>
    <property type="project" value="UniProtKB-SubCell"/>
</dbReference>
<evidence type="ECO:0000256" key="1">
    <source>
        <dbReference type="ARBA" id="ARBA00004127"/>
    </source>
</evidence>
<evidence type="ECO:0000256" key="3">
    <source>
        <dbReference type="ARBA" id="ARBA00022692"/>
    </source>
</evidence>
<keyword evidence="4 6" id="KW-1133">Transmembrane helix</keyword>
<organism evidence="7 8">
    <name type="scientific">Hyphomonas beringensis</name>
    <dbReference type="NCBI Taxonomy" id="1280946"/>
    <lineage>
        <taxon>Bacteria</taxon>
        <taxon>Pseudomonadati</taxon>
        <taxon>Pseudomonadota</taxon>
        <taxon>Alphaproteobacteria</taxon>
        <taxon>Hyphomonadales</taxon>
        <taxon>Hyphomonadaceae</taxon>
        <taxon>Hyphomonas</taxon>
    </lineage>
</organism>
<proteinExistence type="predicted"/>
<evidence type="ECO:0000256" key="4">
    <source>
        <dbReference type="ARBA" id="ARBA00022989"/>
    </source>
</evidence>
<feature type="transmembrane region" description="Helical" evidence="6">
    <location>
        <begin position="186"/>
        <end position="207"/>
    </location>
</feature>
<feature type="transmembrane region" description="Helical" evidence="6">
    <location>
        <begin position="424"/>
        <end position="443"/>
    </location>
</feature>
<dbReference type="PANTHER" id="PTHR23519">
    <property type="entry name" value="AUTOPHAGY-RELATED PROTEIN 22"/>
    <property type="match status" value="1"/>
</dbReference>
<feature type="transmembrane region" description="Helical" evidence="6">
    <location>
        <begin position="150"/>
        <end position="174"/>
    </location>
</feature>
<feature type="transmembrane region" description="Helical" evidence="6">
    <location>
        <begin position="29"/>
        <end position="48"/>
    </location>
</feature>
<dbReference type="PANTHER" id="PTHR23519:SF1">
    <property type="entry name" value="AUTOPHAGY-RELATED PROTEIN 22"/>
    <property type="match status" value="1"/>
</dbReference>
<comment type="caution">
    <text evidence="7">The sequence shown here is derived from an EMBL/GenBank/DDBJ whole genome shotgun (WGS) entry which is preliminary data.</text>
</comment>
<feature type="transmembrane region" description="Helical" evidence="6">
    <location>
        <begin position="54"/>
        <end position="76"/>
    </location>
</feature>
<dbReference type="OrthoDB" id="9768783at2"/>